<keyword evidence="3" id="KW-1003">Cell membrane</keyword>
<gene>
    <name evidence="8" type="ORF">TSACC_22999</name>
</gene>
<protein>
    <submittedName>
        <fullName evidence="8">Putative oxidoreductase</fullName>
    </submittedName>
</protein>
<comment type="similarity">
    <text evidence="2">Belongs to the DoxX family.</text>
</comment>
<dbReference type="Proteomes" id="UP000076023">
    <property type="component" value="Unassembled WGS sequence"/>
</dbReference>
<accession>A0A146GDH0</accession>
<organism evidence="8 9">
    <name type="scientific">Terrimicrobium sacchariphilum</name>
    <dbReference type="NCBI Taxonomy" id="690879"/>
    <lineage>
        <taxon>Bacteria</taxon>
        <taxon>Pseudomonadati</taxon>
        <taxon>Verrucomicrobiota</taxon>
        <taxon>Terrimicrobiia</taxon>
        <taxon>Terrimicrobiales</taxon>
        <taxon>Terrimicrobiaceae</taxon>
        <taxon>Terrimicrobium</taxon>
    </lineage>
</organism>
<name>A0A146GDH0_TERSA</name>
<comment type="subcellular location">
    <subcellularLocation>
        <location evidence="1">Cell membrane</location>
        <topology evidence="1">Multi-pass membrane protein</topology>
    </subcellularLocation>
</comment>
<proteinExistence type="inferred from homology"/>
<evidence type="ECO:0000313" key="9">
    <source>
        <dbReference type="Proteomes" id="UP000076023"/>
    </source>
</evidence>
<feature type="transmembrane region" description="Helical" evidence="7">
    <location>
        <begin position="123"/>
        <end position="146"/>
    </location>
</feature>
<dbReference type="Pfam" id="PF07681">
    <property type="entry name" value="DoxX"/>
    <property type="match status" value="1"/>
</dbReference>
<dbReference type="InParanoid" id="A0A146GDH0"/>
<evidence type="ECO:0000256" key="7">
    <source>
        <dbReference type="SAM" id="Phobius"/>
    </source>
</evidence>
<evidence type="ECO:0000256" key="2">
    <source>
        <dbReference type="ARBA" id="ARBA00006679"/>
    </source>
</evidence>
<dbReference type="STRING" id="690879.TSACC_22999"/>
<keyword evidence="9" id="KW-1185">Reference proteome</keyword>
<evidence type="ECO:0000313" key="8">
    <source>
        <dbReference type="EMBL" id="GAT34568.1"/>
    </source>
</evidence>
<evidence type="ECO:0000256" key="1">
    <source>
        <dbReference type="ARBA" id="ARBA00004651"/>
    </source>
</evidence>
<dbReference type="InterPro" id="IPR051907">
    <property type="entry name" value="DoxX-like_oxidoreductase"/>
</dbReference>
<keyword evidence="5 7" id="KW-1133">Transmembrane helix</keyword>
<feature type="transmembrane region" description="Helical" evidence="7">
    <location>
        <begin position="79"/>
        <end position="103"/>
    </location>
</feature>
<keyword evidence="4 7" id="KW-0812">Transmembrane</keyword>
<dbReference type="AlphaFoldDB" id="A0A146GDH0"/>
<evidence type="ECO:0000256" key="5">
    <source>
        <dbReference type="ARBA" id="ARBA00022989"/>
    </source>
</evidence>
<evidence type="ECO:0000256" key="6">
    <source>
        <dbReference type="ARBA" id="ARBA00023136"/>
    </source>
</evidence>
<evidence type="ECO:0000256" key="3">
    <source>
        <dbReference type="ARBA" id="ARBA00022475"/>
    </source>
</evidence>
<sequence>MHPLSAFLRTYYRYETLPGLLQDALLLAIRLTWGLQFVQTGWGKWHSLPKVTAFFAELGIPLPALNAHVVATTELVGGLLLALGLLSRLGAAPLIFAMIVAYATSEQEAIGQLMHGNPDPFFAAAPFLFLLASLVVLVFGPGPYSVDFALKKKFEKSAE</sequence>
<dbReference type="EMBL" id="BDCO01000002">
    <property type="protein sequence ID" value="GAT34568.1"/>
    <property type="molecule type" value="Genomic_DNA"/>
</dbReference>
<dbReference type="PANTHER" id="PTHR33452:SF1">
    <property type="entry name" value="INNER MEMBRANE PROTEIN YPHA-RELATED"/>
    <property type="match status" value="1"/>
</dbReference>
<dbReference type="OrthoDB" id="8228280at2"/>
<keyword evidence="6 7" id="KW-0472">Membrane</keyword>
<dbReference type="PANTHER" id="PTHR33452">
    <property type="entry name" value="OXIDOREDUCTASE CATD-RELATED"/>
    <property type="match status" value="1"/>
</dbReference>
<dbReference type="GO" id="GO:0005886">
    <property type="term" value="C:plasma membrane"/>
    <property type="evidence" value="ECO:0007669"/>
    <property type="project" value="UniProtKB-SubCell"/>
</dbReference>
<evidence type="ECO:0000256" key="4">
    <source>
        <dbReference type="ARBA" id="ARBA00022692"/>
    </source>
</evidence>
<comment type="caution">
    <text evidence="8">The sequence shown here is derived from an EMBL/GenBank/DDBJ whole genome shotgun (WGS) entry which is preliminary data.</text>
</comment>
<reference evidence="9" key="1">
    <citation type="journal article" date="2017" name="Genome Announc.">
        <title>Draft Genome Sequence of Terrimicrobium sacchariphilum NM-5T, a Facultative Anaerobic Soil Bacterium of the Class Spartobacteria.</title>
        <authorList>
            <person name="Qiu Y.L."/>
            <person name="Tourlousse D.M."/>
            <person name="Matsuura N."/>
            <person name="Ohashi A."/>
            <person name="Sekiguchi Y."/>
        </authorList>
    </citation>
    <scope>NUCLEOTIDE SEQUENCE [LARGE SCALE GENOMIC DNA]</scope>
    <source>
        <strain evidence="9">NM-5</strain>
    </source>
</reference>
<dbReference type="InterPro" id="IPR032808">
    <property type="entry name" value="DoxX"/>
</dbReference>